<evidence type="ECO:0000256" key="2">
    <source>
        <dbReference type="ARBA" id="ARBA00022481"/>
    </source>
</evidence>
<evidence type="ECO:0000256" key="4">
    <source>
        <dbReference type="ARBA" id="ARBA00023125"/>
    </source>
</evidence>
<protein>
    <submittedName>
        <fullName evidence="5">Chorismate-binding protein</fullName>
    </submittedName>
</protein>
<comment type="caution">
    <text evidence="5">The sequence shown here is derived from an EMBL/GenBank/DDBJ whole genome shotgun (WGS) entry which is preliminary data.</text>
</comment>
<name>A0A7J2TAC4_9CREN</name>
<dbReference type="GO" id="GO:0003690">
    <property type="term" value="F:double-stranded DNA binding"/>
    <property type="evidence" value="ECO:0007669"/>
    <property type="project" value="InterPro"/>
</dbReference>
<evidence type="ECO:0000313" key="5">
    <source>
        <dbReference type="EMBL" id="HEH31114.1"/>
    </source>
</evidence>
<evidence type="ECO:0000313" key="6">
    <source>
        <dbReference type="EMBL" id="HHP92248.1"/>
    </source>
</evidence>
<dbReference type="EMBL" id="DRYU01000028">
    <property type="protein sequence ID" value="HHP92248.1"/>
    <property type="molecule type" value="Genomic_DNA"/>
</dbReference>
<dbReference type="InterPro" id="IPR038647">
    <property type="entry name" value="Cren7_sf"/>
</dbReference>
<dbReference type="AlphaFoldDB" id="A0A7J2TAC4"/>
<accession>A0A7J2TAC4</accession>
<dbReference type="Gene3D" id="2.30.30.610">
    <property type="entry name" value="Chromatin protein Cren7"/>
    <property type="match status" value="1"/>
</dbReference>
<gene>
    <name evidence="6" type="ORF">ENM70_01280</name>
    <name evidence="5" type="ORF">ENP99_03245</name>
</gene>
<reference evidence="5" key="1">
    <citation type="journal article" date="2020" name="mSystems">
        <title>Genome- and Community-Level Interaction Insights into Carbon Utilization and Element Cycling Functions of Hydrothermarchaeota in Hydrothermal Sediment.</title>
        <authorList>
            <person name="Zhou Z."/>
            <person name="Liu Y."/>
            <person name="Xu W."/>
            <person name="Pan J."/>
            <person name="Luo Z.H."/>
            <person name="Li M."/>
        </authorList>
    </citation>
    <scope>NUCLEOTIDE SEQUENCE [LARGE SCALE GENOMIC DNA]</scope>
    <source>
        <strain evidence="6">SpSt-1109</strain>
        <strain evidence="5">SpSt-27</strain>
    </source>
</reference>
<evidence type="ECO:0000256" key="3">
    <source>
        <dbReference type="ARBA" id="ARBA00022490"/>
    </source>
</evidence>
<proteinExistence type="predicted"/>
<dbReference type="EMBL" id="DSLL01000031">
    <property type="protein sequence ID" value="HEH31114.1"/>
    <property type="molecule type" value="Genomic_DNA"/>
</dbReference>
<keyword evidence="4" id="KW-0238">DNA-binding</keyword>
<keyword evidence="2" id="KW-0488">Methylation</keyword>
<keyword evidence="3" id="KW-0963">Cytoplasm</keyword>
<dbReference type="GO" id="GO:0005737">
    <property type="term" value="C:cytoplasm"/>
    <property type="evidence" value="ECO:0007669"/>
    <property type="project" value="InterPro"/>
</dbReference>
<evidence type="ECO:0000256" key="1">
    <source>
        <dbReference type="ARBA" id="ARBA00022454"/>
    </source>
</evidence>
<dbReference type="Pfam" id="PF11520">
    <property type="entry name" value="Cren7"/>
    <property type="match status" value="1"/>
</dbReference>
<organism evidence="5">
    <name type="scientific">Ignisphaera aggregans</name>
    <dbReference type="NCBI Taxonomy" id="334771"/>
    <lineage>
        <taxon>Archaea</taxon>
        <taxon>Thermoproteota</taxon>
        <taxon>Thermoprotei</taxon>
        <taxon>Desulfurococcales</taxon>
        <taxon>Desulfurococcaceae</taxon>
        <taxon>Ignisphaera</taxon>
    </lineage>
</organism>
<keyword evidence="1" id="KW-0158">Chromosome</keyword>
<dbReference type="InterPro" id="IPR020906">
    <property type="entry name" value="dsDNA-bd_Cren7"/>
</dbReference>
<sequence length="60" mass="6769">MPCRTQVKVRDPTSHLDIAIAPEKVFVIRNSRGKIVKIGLFISPKTGRSFRALLPLTYEC</sequence>